<comment type="caution">
    <text evidence="1">The sequence shown here is derived from an EMBL/GenBank/DDBJ whole genome shotgun (WGS) entry which is preliminary data.</text>
</comment>
<keyword evidence="2" id="KW-1185">Reference proteome</keyword>
<evidence type="ECO:0000313" key="2">
    <source>
        <dbReference type="Proteomes" id="UP001143192"/>
    </source>
</evidence>
<evidence type="ECO:0000313" key="1">
    <source>
        <dbReference type="EMBL" id="MCR6505418.1"/>
    </source>
</evidence>
<sequence length="148" mass="16857">MKLSQSSLALLEETLKKAIDKYNCGCKQTVVTDIHLQPNLNSGALSIFDDEDKELANTSIEEWMAYEGNGFYENVERILSSLLCNMKNEGKFDKLTILKPFSFVLVDDDRETIAELLLMDDDTLLVNEELLKGLDEELDSFLKELLEK</sequence>
<proteinExistence type="predicted"/>
<dbReference type="Proteomes" id="UP001143192">
    <property type="component" value="Unassembled WGS sequence"/>
</dbReference>
<dbReference type="AlphaFoldDB" id="A0A9X2NSL7"/>
<organism evidence="1 2">
    <name type="scientific">Bacteroides muris</name>
    <name type="common">ex Fokt et al. 2023</name>
    <dbReference type="NCBI Taxonomy" id="2937417"/>
    <lineage>
        <taxon>Bacteria</taxon>
        <taxon>Pseudomonadati</taxon>
        <taxon>Bacteroidota</taxon>
        <taxon>Bacteroidia</taxon>
        <taxon>Bacteroidales</taxon>
        <taxon>Bacteroidaceae</taxon>
        <taxon>Bacteroides</taxon>
    </lineage>
</organism>
<dbReference type="EMBL" id="JAMZED010000028">
    <property type="protein sequence ID" value="MCR6505418.1"/>
    <property type="molecule type" value="Genomic_DNA"/>
</dbReference>
<gene>
    <name evidence="1" type="ORF">M1B79_12235</name>
</gene>
<reference evidence="1" key="1">
    <citation type="journal article" date="2022" name="Arch. Microbiol.">
        <title>Bacteroides muris sp. nov. isolated from the cecum of wild-derived house mice.</title>
        <authorList>
            <person name="Fokt H."/>
            <person name="Unni R."/>
            <person name="Repnik U."/>
            <person name="Schmitz R.A."/>
            <person name="Bramkamp M."/>
            <person name="Baines J.F."/>
            <person name="Unterweger D."/>
        </authorList>
    </citation>
    <scope>NUCLEOTIDE SEQUENCE</scope>
    <source>
        <strain evidence="1">KH365_2</strain>
    </source>
</reference>
<reference evidence="1" key="2">
    <citation type="submission" date="2022-04" db="EMBL/GenBank/DDBJ databases">
        <authorList>
            <person name="Fokt H."/>
            <person name="Baines J."/>
        </authorList>
    </citation>
    <scope>NUCLEOTIDE SEQUENCE</scope>
    <source>
        <strain evidence="1">KH365_2</strain>
    </source>
</reference>
<protein>
    <submittedName>
        <fullName evidence="1">Uncharacterized protein</fullName>
    </submittedName>
</protein>
<name>A0A9X2NSL7_9BACE</name>
<dbReference type="RefSeq" id="WP_176468463.1">
    <property type="nucleotide sequence ID" value="NZ_JAMZED010000028.1"/>
</dbReference>
<accession>A0A9X2NSL7</accession>